<reference evidence="1" key="1">
    <citation type="submission" date="2021-02" db="EMBL/GenBank/DDBJ databases">
        <authorList>
            <person name="Nowell W R."/>
        </authorList>
    </citation>
    <scope>NUCLEOTIDE SEQUENCE</scope>
</reference>
<comment type="caution">
    <text evidence="1">The sequence shown here is derived from an EMBL/GenBank/DDBJ whole genome shotgun (WGS) entry which is preliminary data.</text>
</comment>
<dbReference type="AlphaFoldDB" id="A0A820HQE8"/>
<name>A0A820HQE8_9BILA</name>
<dbReference type="EMBL" id="CAJOBE010032475">
    <property type="protein sequence ID" value="CAF4296874.1"/>
    <property type="molecule type" value="Genomic_DNA"/>
</dbReference>
<proteinExistence type="predicted"/>
<accession>A0A820HQE8</accession>
<gene>
    <name evidence="1" type="ORF">FNK824_LOCUS40488</name>
</gene>
<evidence type="ECO:0000313" key="2">
    <source>
        <dbReference type="Proteomes" id="UP000663874"/>
    </source>
</evidence>
<sequence length="37" mass="4085">SCEIKKQAMNQIKDAKAYSLTVNQSIAQKLADIITFA</sequence>
<protein>
    <submittedName>
        <fullName evidence="1">Uncharacterized protein</fullName>
    </submittedName>
</protein>
<organism evidence="1 2">
    <name type="scientific">Rotaria sordida</name>
    <dbReference type="NCBI Taxonomy" id="392033"/>
    <lineage>
        <taxon>Eukaryota</taxon>
        <taxon>Metazoa</taxon>
        <taxon>Spiralia</taxon>
        <taxon>Gnathifera</taxon>
        <taxon>Rotifera</taxon>
        <taxon>Eurotatoria</taxon>
        <taxon>Bdelloidea</taxon>
        <taxon>Philodinida</taxon>
        <taxon>Philodinidae</taxon>
        <taxon>Rotaria</taxon>
    </lineage>
</organism>
<feature type="non-terminal residue" evidence="1">
    <location>
        <position position="1"/>
    </location>
</feature>
<dbReference type="Proteomes" id="UP000663874">
    <property type="component" value="Unassembled WGS sequence"/>
</dbReference>
<evidence type="ECO:0000313" key="1">
    <source>
        <dbReference type="EMBL" id="CAF4296874.1"/>
    </source>
</evidence>